<protein>
    <submittedName>
        <fullName evidence="1">Uncharacterized protein</fullName>
    </submittedName>
</protein>
<reference evidence="1 2" key="1">
    <citation type="submission" date="2023-09" db="EMBL/GenBank/DDBJ databases">
        <authorList>
            <person name="Rey-Velasco X."/>
        </authorList>
    </citation>
    <scope>NUCLEOTIDE SEQUENCE [LARGE SCALE GENOMIC DNA]</scope>
    <source>
        <strain evidence="1 2">F394</strain>
    </source>
</reference>
<evidence type="ECO:0000313" key="1">
    <source>
        <dbReference type="EMBL" id="MDT0632279.1"/>
    </source>
</evidence>
<accession>A0ABU3BSK8</accession>
<organism evidence="1 2">
    <name type="scientific">Rubrivirga litoralis</name>
    <dbReference type="NCBI Taxonomy" id="3075598"/>
    <lineage>
        <taxon>Bacteria</taxon>
        <taxon>Pseudomonadati</taxon>
        <taxon>Rhodothermota</taxon>
        <taxon>Rhodothermia</taxon>
        <taxon>Rhodothermales</taxon>
        <taxon>Rubricoccaceae</taxon>
        <taxon>Rubrivirga</taxon>
    </lineage>
</organism>
<sequence>MLDTLPDAARAWLFPLDRTLDDAEADALRADLDAWLPTWASHGRPVQAEAAVLAGRVLAVGAVISEADVNAGVSGCGIDSMERAVAEALGRGGVGLAPPLAVLYRDGDGAWAQVPRPAFRRLVREGGAGADTAVLDATAETVGALRAHGVERPAAEAWHGRAFRLAA</sequence>
<gene>
    <name evidence="1" type="ORF">RM540_11025</name>
</gene>
<dbReference type="EMBL" id="JAVRHT010000025">
    <property type="protein sequence ID" value="MDT0632279.1"/>
    <property type="molecule type" value="Genomic_DNA"/>
</dbReference>
<dbReference type="RefSeq" id="WP_311664033.1">
    <property type="nucleotide sequence ID" value="NZ_JAVRHT010000025.1"/>
</dbReference>
<name>A0ABU3BSK8_9BACT</name>
<comment type="caution">
    <text evidence="1">The sequence shown here is derived from an EMBL/GenBank/DDBJ whole genome shotgun (WGS) entry which is preliminary data.</text>
</comment>
<proteinExistence type="predicted"/>
<keyword evidence="2" id="KW-1185">Reference proteome</keyword>
<evidence type="ECO:0000313" key="2">
    <source>
        <dbReference type="Proteomes" id="UP001267426"/>
    </source>
</evidence>
<dbReference type="Proteomes" id="UP001267426">
    <property type="component" value="Unassembled WGS sequence"/>
</dbReference>